<dbReference type="InterPro" id="IPR013249">
    <property type="entry name" value="RNA_pol_sigma70_r4_t2"/>
</dbReference>
<dbReference type="AlphaFoldDB" id="A0A919SXX2"/>
<dbReference type="InterPro" id="IPR036388">
    <property type="entry name" value="WH-like_DNA-bd_sf"/>
</dbReference>
<keyword evidence="5" id="KW-0804">Transcription</keyword>
<dbReference type="SUPFAM" id="SSF88659">
    <property type="entry name" value="Sigma3 and sigma4 domains of RNA polymerase sigma factors"/>
    <property type="match status" value="1"/>
</dbReference>
<feature type="domain" description="RNA polymerase sigma factor 70 region 4 type 2" evidence="7">
    <location>
        <begin position="123"/>
        <end position="173"/>
    </location>
</feature>
<evidence type="ECO:0000313" key="8">
    <source>
        <dbReference type="EMBL" id="GIM80054.1"/>
    </source>
</evidence>
<keyword evidence="3" id="KW-0805">Transcription regulation</keyword>
<keyword evidence="9" id="KW-1185">Reference proteome</keyword>
<evidence type="ECO:0000259" key="6">
    <source>
        <dbReference type="Pfam" id="PF04542"/>
    </source>
</evidence>
<sequence>MAALDNELVNGFEEAAAELRGELLAHCYRMLGSWDEAEDAVQETYLRGLRGWERFERRASARTWLYRIATNVCLNGARDRARRALPSGIGAPTDGAGEPPGVLAPEHSIQPFAADRDDLRLAFIAGMQTLPANQRAVLLLRDVLGFPAPEVAAMLDTSVAAVKSRLQRARARLAEAAPAPEDVVEPASPEARRLLDAYVRAFESAEVELLIAILRADASLELVPDRAWFAGREACSQVLRSAVGDPGDWRMERTIANGQPAVAAHLHRQPYGIAVLDVRRGGIAGITVFSDPALVERFRPHPSR</sequence>
<dbReference type="NCBIfam" id="TIGR02937">
    <property type="entry name" value="sigma70-ECF"/>
    <property type="match status" value="1"/>
</dbReference>
<keyword evidence="4" id="KW-0731">Sigma factor</keyword>
<dbReference type="Proteomes" id="UP000681340">
    <property type="component" value="Unassembled WGS sequence"/>
</dbReference>
<dbReference type="InterPro" id="IPR013324">
    <property type="entry name" value="RNA_pol_sigma_r3/r4-like"/>
</dbReference>
<dbReference type="SUPFAM" id="SSF54427">
    <property type="entry name" value="NTF2-like"/>
    <property type="match status" value="1"/>
</dbReference>
<comment type="subunit">
    <text evidence="2">Interacts transiently with the RNA polymerase catalytic core formed by RpoA, RpoB, RpoC and RpoZ (2 alpha, 1 beta, 1 beta' and 1 omega subunit) to form the RNA polymerase holoenzyme that can initiate transcription.</text>
</comment>
<dbReference type="NCBIfam" id="NF006089">
    <property type="entry name" value="PRK08241.1"/>
    <property type="match status" value="1"/>
</dbReference>
<dbReference type="Gene3D" id="1.10.1740.10">
    <property type="match status" value="1"/>
</dbReference>
<organism evidence="8 9">
    <name type="scientific">Actinoplanes auranticolor</name>
    <dbReference type="NCBI Taxonomy" id="47988"/>
    <lineage>
        <taxon>Bacteria</taxon>
        <taxon>Bacillati</taxon>
        <taxon>Actinomycetota</taxon>
        <taxon>Actinomycetes</taxon>
        <taxon>Micromonosporales</taxon>
        <taxon>Micromonosporaceae</taxon>
        <taxon>Actinoplanes</taxon>
    </lineage>
</organism>
<dbReference type="Pfam" id="PF04542">
    <property type="entry name" value="Sigma70_r2"/>
    <property type="match status" value="1"/>
</dbReference>
<dbReference type="Pfam" id="PF08281">
    <property type="entry name" value="Sigma70_r4_2"/>
    <property type="match status" value="1"/>
</dbReference>
<evidence type="ECO:0000256" key="2">
    <source>
        <dbReference type="ARBA" id="ARBA00011344"/>
    </source>
</evidence>
<evidence type="ECO:0000256" key="4">
    <source>
        <dbReference type="ARBA" id="ARBA00023082"/>
    </source>
</evidence>
<name>A0A919SXX2_9ACTN</name>
<evidence type="ECO:0000256" key="5">
    <source>
        <dbReference type="ARBA" id="ARBA00023163"/>
    </source>
</evidence>
<dbReference type="Gene3D" id="3.10.450.50">
    <property type="match status" value="1"/>
</dbReference>
<dbReference type="GO" id="GO:0016987">
    <property type="term" value="F:sigma factor activity"/>
    <property type="evidence" value="ECO:0007669"/>
    <property type="project" value="UniProtKB-KW"/>
</dbReference>
<comment type="caution">
    <text evidence="8">The sequence shown here is derived from an EMBL/GenBank/DDBJ whole genome shotgun (WGS) entry which is preliminary data.</text>
</comment>
<proteinExistence type="inferred from homology"/>
<gene>
    <name evidence="8" type="primary">rpoE_28</name>
    <name evidence="8" type="ORF">Aau02nite_88780</name>
</gene>
<feature type="domain" description="RNA polymerase sigma-70 region 2" evidence="6">
    <location>
        <begin position="19"/>
        <end position="83"/>
    </location>
</feature>
<dbReference type="CDD" id="cd06171">
    <property type="entry name" value="Sigma70_r4"/>
    <property type="match status" value="1"/>
</dbReference>
<dbReference type="EMBL" id="BOQL01000088">
    <property type="protein sequence ID" value="GIM80054.1"/>
    <property type="molecule type" value="Genomic_DNA"/>
</dbReference>
<dbReference type="InterPro" id="IPR007627">
    <property type="entry name" value="RNA_pol_sigma70_r2"/>
</dbReference>
<dbReference type="PANTHER" id="PTHR30173">
    <property type="entry name" value="SIGMA 19 FACTOR"/>
    <property type="match status" value="1"/>
</dbReference>
<dbReference type="GO" id="GO:0003677">
    <property type="term" value="F:DNA binding"/>
    <property type="evidence" value="ECO:0007669"/>
    <property type="project" value="InterPro"/>
</dbReference>
<evidence type="ECO:0000259" key="7">
    <source>
        <dbReference type="Pfam" id="PF08281"/>
    </source>
</evidence>
<dbReference type="PANTHER" id="PTHR30173:SF36">
    <property type="entry name" value="ECF RNA POLYMERASE SIGMA FACTOR SIGJ"/>
    <property type="match status" value="1"/>
</dbReference>
<dbReference type="GO" id="GO:0006352">
    <property type="term" value="P:DNA-templated transcription initiation"/>
    <property type="evidence" value="ECO:0007669"/>
    <property type="project" value="InterPro"/>
</dbReference>
<evidence type="ECO:0000256" key="3">
    <source>
        <dbReference type="ARBA" id="ARBA00023015"/>
    </source>
</evidence>
<accession>A0A919SXX2</accession>
<reference evidence="8" key="1">
    <citation type="submission" date="2021-03" db="EMBL/GenBank/DDBJ databases">
        <title>Whole genome shotgun sequence of Actinoplanes auranticolor NBRC 12245.</title>
        <authorList>
            <person name="Komaki H."/>
            <person name="Tamura T."/>
        </authorList>
    </citation>
    <scope>NUCLEOTIDE SEQUENCE</scope>
    <source>
        <strain evidence="8">NBRC 12245</strain>
    </source>
</reference>
<dbReference type="Gene3D" id="1.10.10.10">
    <property type="entry name" value="Winged helix-like DNA-binding domain superfamily/Winged helix DNA-binding domain"/>
    <property type="match status" value="1"/>
</dbReference>
<dbReference type="InterPro" id="IPR014284">
    <property type="entry name" value="RNA_pol_sigma-70_dom"/>
</dbReference>
<dbReference type="InterPro" id="IPR052704">
    <property type="entry name" value="ECF_Sigma-70_Domain"/>
</dbReference>
<protein>
    <submittedName>
        <fullName evidence="8">RNA polymerase sigma factor</fullName>
    </submittedName>
</protein>
<dbReference type="InterPro" id="IPR013325">
    <property type="entry name" value="RNA_pol_sigma_r2"/>
</dbReference>
<comment type="similarity">
    <text evidence="1">Belongs to the sigma-70 factor family. ECF subfamily.</text>
</comment>
<dbReference type="InterPro" id="IPR032710">
    <property type="entry name" value="NTF2-like_dom_sf"/>
</dbReference>
<evidence type="ECO:0000313" key="9">
    <source>
        <dbReference type="Proteomes" id="UP000681340"/>
    </source>
</evidence>
<evidence type="ECO:0000256" key="1">
    <source>
        <dbReference type="ARBA" id="ARBA00010641"/>
    </source>
</evidence>
<dbReference type="SUPFAM" id="SSF88946">
    <property type="entry name" value="Sigma2 domain of RNA polymerase sigma factors"/>
    <property type="match status" value="1"/>
</dbReference>